<reference evidence="2 3" key="1">
    <citation type="submission" date="2022-05" db="EMBL/GenBank/DDBJ databases">
        <authorList>
            <consortium name="Genoscope - CEA"/>
            <person name="William W."/>
        </authorList>
    </citation>
    <scope>NUCLEOTIDE SEQUENCE [LARGE SCALE GENOMIC DNA]</scope>
</reference>
<dbReference type="Proteomes" id="UP001159427">
    <property type="component" value="Unassembled WGS sequence"/>
</dbReference>
<keyword evidence="3" id="KW-1185">Reference proteome</keyword>
<evidence type="ECO:0000256" key="1">
    <source>
        <dbReference type="SAM" id="MobiDB-lite"/>
    </source>
</evidence>
<gene>
    <name evidence="2" type="ORF">PEVE_00030464</name>
</gene>
<feature type="region of interest" description="Disordered" evidence="1">
    <location>
        <begin position="1"/>
        <end position="48"/>
    </location>
</feature>
<evidence type="ECO:0000313" key="2">
    <source>
        <dbReference type="EMBL" id="CAH3195509.1"/>
    </source>
</evidence>
<dbReference type="EMBL" id="CALNXI010004301">
    <property type="protein sequence ID" value="CAH3195509.1"/>
    <property type="molecule type" value="Genomic_DNA"/>
</dbReference>
<sequence length="84" mass="8606">SFPAGLPTSTPAAGPSALAANHRTPAGGAAADLSESEDNTLTSKTDLSMLSDEGLELSQRQTDTMFQGPSLDEQAEELVIGAIF</sequence>
<comment type="caution">
    <text evidence="2">The sequence shown here is derived from an EMBL/GenBank/DDBJ whole genome shotgun (WGS) entry which is preliminary data.</text>
</comment>
<evidence type="ECO:0000313" key="3">
    <source>
        <dbReference type="Proteomes" id="UP001159427"/>
    </source>
</evidence>
<accession>A0ABN8SZN2</accession>
<organism evidence="2 3">
    <name type="scientific">Porites evermanni</name>
    <dbReference type="NCBI Taxonomy" id="104178"/>
    <lineage>
        <taxon>Eukaryota</taxon>
        <taxon>Metazoa</taxon>
        <taxon>Cnidaria</taxon>
        <taxon>Anthozoa</taxon>
        <taxon>Hexacorallia</taxon>
        <taxon>Scleractinia</taxon>
        <taxon>Fungiina</taxon>
        <taxon>Poritidae</taxon>
        <taxon>Porites</taxon>
    </lineage>
</organism>
<protein>
    <submittedName>
        <fullName evidence="2">Uncharacterized protein</fullName>
    </submittedName>
</protein>
<feature type="non-terminal residue" evidence="2">
    <location>
        <position position="1"/>
    </location>
</feature>
<feature type="compositionally biased region" description="Polar residues" evidence="1">
    <location>
        <begin position="39"/>
        <end position="48"/>
    </location>
</feature>
<proteinExistence type="predicted"/>
<name>A0ABN8SZN2_9CNID</name>